<evidence type="ECO:0000259" key="6">
    <source>
        <dbReference type="Pfam" id="PF04138"/>
    </source>
</evidence>
<dbReference type="InterPro" id="IPR007267">
    <property type="entry name" value="GtrA_DPMS_TM"/>
</dbReference>
<feature type="transmembrane region" description="Helical" evidence="5">
    <location>
        <begin position="42"/>
        <end position="63"/>
    </location>
</feature>
<sequence>MATTTSPEPNALVPVPGTGTHRVVPTALSRLLHRYPVLFAQLRGFGVVAVICTVVSVIIFAALRPSTGTQWANAISLILCSVLNTELNRRISFGVQGMHFWWRDQRRGLWIMLLALAMTSGSLWVLHEVRPDASIAAELIVIIFGNVTSAVTRFLLLRYWIFRRLRKNSSSILEH</sequence>
<dbReference type="Proteomes" id="UP001595773">
    <property type="component" value="Unassembled WGS sequence"/>
</dbReference>
<gene>
    <name evidence="7" type="ORF">ACFOW9_02175</name>
</gene>
<feature type="transmembrane region" description="Helical" evidence="5">
    <location>
        <begin position="139"/>
        <end position="161"/>
    </location>
</feature>
<evidence type="ECO:0000313" key="7">
    <source>
        <dbReference type="EMBL" id="MFC4264405.1"/>
    </source>
</evidence>
<name>A0ABV8QVY2_9MICC</name>
<keyword evidence="2 5" id="KW-0812">Transmembrane</keyword>
<comment type="caution">
    <text evidence="7">The sequence shown here is derived from an EMBL/GenBank/DDBJ whole genome shotgun (WGS) entry which is preliminary data.</text>
</comment>
<protein>
    <submittedName>
        <fullName evidence="7">GtrA family protein</fullName>
    </submittedName>
</protein>
<evidence type="ECO:0000256" key="3">
    <source>
        <dbReference type="ARBA" id="ARBA00022989"/>
    </source>
</evidence>
<dbReference type="RefSeq" id="WP_230067812.1">
    <property type="nucleotide sequence ID" value="NZ_BAABLL010000001.1"/>
</dbReference>
<accession>A0ABV8QVY2</accession>
<evidence type="ECO:0000256" key="1">
    <source>
        <dbReference type="ARBA" id="ARBA00004141"/>
    </source>
</evidence>
<evidence type="ECO:0000313" key="8">
    <source>
        <dbReference type="Proteomes" id="UP001595773"/>
    </source>
</evidence>
<evidence type="ECO:0000256" key="2">
    <source>
        <dbReference type="ARBA" id="ARBA00022692"/>
    </source>
</evidence>
<comment type="subcellular location">
    <subcellularLocation>
        <location evidence="1">Membrane</location>
        <topology evidence="1">Multi-pass membrane protein</topology>
    </subcellularLocation>
</comment>
<reference evidence="8" key="1">
    <citation type="journal article" date="2019" name="Int. J. Syst. Evol. Microbiol.">
        <title>The Global Catalogue of Microorganisms (GCM) 10K type strain sequencing project: providing services to taxonomists for standard genome sequencing and annotation.</title>
        <authorList>
            <consortium name="The Broad Institute Genomics Platform"/>
            <consortium name="The Broad Institute Genome Sequencing Center for Infectious Disease"/>
            <person name="Wu L."/>
            <person name="Ma J."/>
        </authorList>
    </citation>
    <scope>NUCLEOTIDE SEQUENCE [LARGE SCALE GENOMIC DNA]</scope>
    <source>
        <strain evidence="8">CGMCC 1.10698</strain>
    </source>
</reference>
<proteinExistence type="predicted"/>
<feature type="transmembrane region" description="Helical" evidence="5">
    <location>
        <begin position="108"/>
        <end position="127"/>
    </location>
</feature>
<keyword evidence="8" id="KW-1185">Reference proteome</keyword>
<keyword evidence="3 5" id="KW-1133">Transmembrane helix</keyword>
<dbReference type="EMBL" id="JBHSCQ010000004">
    <property type="protein sequence ID" value="MFC4264405.1"/>
    <property type="molecule type" value="Genomic_DNA"/>
</dbReference>
<evidence type="ECO:0000256" key="4">
    <source>
        <dbReference type="ARBA" id="ARBA00023136"/>
    </source>
</evidence>
<keyword evidence="4 5" id="KW-0472">Membrane</keyword>
<evidence type="ECO:0000256" key="5">
    <source>
        <dbReference type="SAM" id="Phobius"/>
    </source>
</evidence>
<organism evidence="7 8">
    <name type="scientific">Arthrobacter cryoconiti</name>
    <dbReference type="NCBI Taxonomy" id="748907"/>
    <lineage>
        <taxon>Bacteria</taxon>
        <taxon>Bacillati</taxon>
        <taxon>Actinomycetota</taxon>
        <taxon>Actinomycetes</taxon>
        <taxon>Micrococcales</taxon>
        <taxon>Micrococcaceae</taxon>
        <taxon>Arthrobacter</taxon>
    </lineage>
</organism>
<feature type="domain" description="GtrA/DPMS transmembrane" evidence="6">
    <location>
        <begin position="45"/>
        <end position="162"/>
    </location>
</feature>
<dbReference type="Pfam" id="PF04138">
    <property type="entry name" value="GtrA_DPMS_TM"/>
    <property type="match status" value="1"/>
</dbReference>